<keyword evidence="3" id="KW-1185">Reference proteome</keyword>
<dbReference type="VEuPathDB" id="ToxoDB:EBH_0028900"/>
<evidence type="ECO:0008006" key="4">
    <source>
        <dbReference type="Google" id="ProtNLM"/>
    </source>
</evidence>
<dbReference type="EMBL" id="HG710173">
    <property type="protein sequence ID" value="CDJ45633.1"/>
    <property type="molecule type" value="Genomic_DNA"/>
</dbReference>
<keyword evidence="1" id="KW-0732">Signal</keyword>
<accession>U6L8U9</accession>
<dbReference type="AlphaFoldDB" id="U6L8U9"/>
<gene>
    <name evidence="2" type="ORF">EBH_0028900</name>
</gene>
<reference evidence="2" key="2">
    <citation type="submission" date="2013-10" db="EMBL/GenBank/DDBJ databases">
        <authorList>
            <person name="Aslett M."/>
        </authorList>
    </citation>
    <scope>NUCLEOTIDE SEQUENCE [LARGE SCALE GENOMIC DNA]</scope>
    <source>
        <strain evidence="2">Houghton</strain>
    </source>
</reference>
<dbReference type="Proteomes" id="UP000030750">
    <property type="component" value="Unassembled WGS sequence"/>
</dbReference>
<organism evidence="2 3">
    <name type="scientific">Eimeria brunetti</name>
    <dbReference type="NCBI Taxonomy" id="51314"/>
    <lineage>
        <taxon>Eukaryota</taxon>
        <taxon>Sar</taxon>
        <taxon>Alveolata</taxon>
        <taxon>Apicomplexa</taxon>
        <taxon>Conoidasida</taxon>
        <taxon>Coccidia</taxon>
        <taxon>Eucoccidiorida</taxon>
        <taxon>Eimeriorina</taxon>
        <taxon>Eimeriidae</taxon>
        <taxon>Eimeria</taxon>
    </lineage>
</organism>
<evidence type="ECO:0000256" key="1">
    <source>
        <dbReference type="SAM" id="SignalP"/>
    </source>
</evidence>
<proteinExistence type="predicted"/>
<feature type="chain" id="PRO_5004672231" description="SAG family member" evidence="1">
    <location>
        <begin position="25"/>
        <end position="269"/>
    </location>
</feature>
<sequence>MASLYKTAAAVCLVALHGLQSEAAQTKIKYKFKPVVVDDAAYFAANLVRNGKLPVHISEVAKDNGLVSTLTAEVQSKENEQTFPEEPVTIDDTCSVLVEPDGLKDIFHYTFEYTDNNSKSSPNYRELLQGALDAGLKVFTKTDYQNQWQNIWQDDAGGSLAYLLGANSTTIGCVIGECTTEKSGGDNAKISTATATGKAVLFCELKPEAEKGTAPFDEEYFSGLIVRTAKLADMTEDDLKAPSNVGTAAAAVPTILAACLVATLTAASA</sequence>
<name>U6L8U9_9EIME</name>
<protein>
    <recommendedName>
        <fullName evidence="4">SAG family member</fullName>
    </recommendedName>
</protein>
<feature type="signal peptide" evidence="1">
    <location>
        <begin position="1"/>
        <end position="24"/>
    </location>
</feature>
<evidence type="ECO:0000313" key="3">
    <source>
        <dbReference type="Proteomes" id="UP000030750"/>
    </source>
</evidence>
<reference evidence="2" key="1">
    <citation type="submission" date="2013-10" db="EMBL/GenBank/DDBJ databases">
        <title>Genomic analysis of the causative agents of coccidiosis in chickens.</title>
        <authorList>
            <person name="Reid A.J."/>
            <person name="Blake D."/>
            <person name="Billington K."/>
            <person name="Browne H."/>
            <person name="Dunn M."/>
            <person name="Hung S."/>
            <person name="Kawahara F."/>
            <person name="Miranda-Saavedra D."/>
            <person name="Mourier T."/>
            <person name="Nagra H."/>
            <person name="Otto T.D."/>
            <person name="Rawlings N."/>
            <person name="Sanchez A."/>
            <person name="Sanders M."/>
            <person name="Subramaniam C."/>
            <person name="Tay Y."/>
            <person name="Dear P."/>
            <person name="Doerig C."/>
            <person name="Gruber A."/>
            <person name="Parkinson J."/>
            <person name="Shirley M."/>
            <person name="Wan K.L."/>
            <person name="Berriman M."/>
            <person name="Tomley F."/>
            <person name="Pain A."/>
        </authorList>
    </citation>
    <scope>NUCLEOTIDE SEQUENCE [LARGE SCALE GENOMIC DNA]</scope>
    <source>
        <strain evidence="2">Houghton</strain>
    </source>
</reference>
<evidence type="ECO:0000313" key="2">
    <source>
        <dbReference type="EMBL" id="CDJ45633.1"/>
    </source>
</evidence>